<dbReference type="Pfam" id="PF21903">
    <property type="entry name" value="BDI_0842"/>
    <property type="match status" value="1"/>
</dbReference>
<dbReference type="InterPro" id="IPR054102">
    <property type="entry name" value="BDI_0842-like"/>
</dbReference>
<evidence type="ECO:0000259" key="2">
    <source>
        <dbReference type="Pfam" id="PF21903"/>
    </source>
</evidence>
<evidence type="ECO:0000256" key="1">
    <source>
        <dbReference type="SAM" id="Phobius"/>
    </source>
</evidence>
<accession>A0A2T2YEW7</accession>
<dbReference type="Proteomes" id="UP000240357">
    <property type="component" value="Unassembled WGS sequence"/>
</dbReference>
<gene>
    <name evidence="3" type="ORF">AHMF7605_11265</name>
</gene>
<dbReference type="AlphaFoldDB" id="A0A2T2YEW7"/>
<organism evidence="3 4">
    <name type="scientific">Adhaeribacter arboris</name>
    <dbReference type="NCBI Taxonomy" id="2072846"/>
    <lineage>
        <taxon>Bacteria</taxon>
        <taxon>Pseudomonadati</taxon>
        <taxon>Bacteroidota</taxon>
        <taxon>Cytophagia</taxon>
        <taxon>Cytophagales</taxon>
        <taxon>Hymenobacteraceae</taxon>
        <taxon>Adhaeribacter</taxon>
    </lineage>
</organism>
<keyword evidence="1" id="KW-0472">Membrane</keyword>
<protein>
    <recommendedName>
        <fullName evidence="2">BDI-0842-like domain-containing protein</fullName>
    </recommendedName>
</protein>
<evidence type="ECO:0000313" key="3">
    <source>
        <dbReference type="EMBL" id="PSR54057.1"/>
    </source>
</evidence>
<proteinExistence type="predicted"/>
<reference evidence="3 4" key="1">
    <citation type="submission" date="2018-03" db="EMBL/GenBank/DDBJ databases">
        <title>Adhaeribacter sp. HMF7605 Genome sequencing and assembly.</title>
        <authorList>
            <person name="Kang H."/>
            <person name="Kang J."/>
            <person name="Cha I."/>
            <person name="Kim H."/>
            <person name="Joh K."/>
        </authorList>
    </citation>
    <scope>NUCLEOTIDE SEQUENCE [LARGE SCALE GENOMIC DNA]</scope>
    <source>
        <strain evidence="3 4">HMF7605</strain>
    </source>
</reference>
<keyword evidence="1" id="KW-1133">Transmembrane helix</keyword>
<feature type="transmembrane region" description="Helical" evidence="1">
    <location>
        <begin position="53"/>
        <end position="73"/>
    </location>
</feature>
<dbReference type="EMBL" id="PYFT01000001">
    <property type="protein sequence ID" value="PSR54057.1"/>
    <property type="molecule type" value="Genomic_DNA"/>
</dbReference>
<evidence type="ECO:0000313" key="4">
    <source>
        <dbReference type="Proteomes" id="UP000240357"/>
    </source>
</evidence>
<keyword evidence="4" id="KW-1185">Reference proteome</keyword>
<name>A0A2T2YEW7_9BACT</name>
<dbReference type="Gene3D" id="3.30.300.300">
    <property type="match status" value="1"/>
</dbReference>
<feature type="domain" description="BDI-0842-like" evidence="2">
    <location>
        <begin position="103"/>
        <end position="174"/>
    </location>
</feature>
<comment type="caution">
    <text evidence="3">The sequence shown here is derived from an EMBL/GenBank/DDBJ whole genome shotgun (WGS) entry which is preliminary data.</text>
</comment>
<keyword evidence="1" id="KW-0812">Transmembrane</keyword>
<sequence length="176" mass="19584">MFLYFVVTVMAIAISFLIFSKPVDSPILHGNRDVLEKEQILKSYADRRLARQMWFLGTLFLLVIGGNSLVYYVNATLDTKWSNVKPSALRDLNKNSFINYVKENKSIVNAAVTPQGILAIAVINDGRDKNLMAIYYCRLAKSKNIGVSGVKIVDASDANFTEEYASGTVLAKSFCN</sequence>